<dbReference type="Pfam" id="PF00583">
    <property type="entry name" value="Acetyltransf_1"/>
    <property type="match status" value="1"/>
</dbReference>
<proteinExistence type="predicted"/>
<dbReference type="RefSeq" id="WP_034359206.1">
    <property type="nucleotide sequence ID" value="NZ_JHAC01000049.1"/>
</dbReference>
<dbReference type="InterPro" id="IPR016181">
    <property type="entry name" value="Acyl_CoA_acyltransferase"/>
</dbReference>
<name>A0A016QMB5_9DEIO</name>
<dbReference type="PANTHER" id="PTHR43877:SF6">
    <property type="entry name" value="GCN5-RELATED N-ACETYLTRANSFERASE"/>
    <property type="match status" value="1"/>
</dbReference>
<evidence type="ECO:0000256" key="1">
    <source>
        <dbReference type="ARBA" id="ARBA00022679"/>
    </source>
</evidence>
<dbReference type="PATRIC" id="fig|1476583.3.peg.2830"/>
<accession>A0A016QMB5</accession>
<dbReference type="GO" id="GO:0016747">
    <property type="term" value="F:acyltransferase activity, transferring groups other than amino-acyl groups"/>
    <property type="evidence" value="ECO:0007669"/>
    <property type="project" value="InterPro"/>
</dbReference>
<dbReference type="SUPFAM" id="SSF55729">
    <property type="entry name" value="Acyl-CoA N-acyltransferases (Nat)"/>
    <property type="match status" value="1"/>
</dbReference>
<dbReference type="Gene3D" id="3.40.630.30">
    <property type="match status" value="1"/>
</dbReference>
<keyword evidence="1" id="KW-0808">Transferase</keyword>
<dbReference type="STRING" id="1476583.DEIPH_ctg051orf0024"/>
<dbReference type="InterPro" id="IPR050832">
    <property type="entry name" value="Bact_Acetyltransf"/>
</dbReference>
<dbReference type="PANTHER" id="PTHR43877">
    <property type="entry name" value="AMINOALKYLPHOSPHONATE N-ACETYLTRANSFERASE-RELATED-RELATED"/>
    <property type="match status" value="1"/>
</dbReference>
<sequence length="299" mass="31733">MFTLRPATPKDAVPILTLLGGVWDGDEEAVAYHGGGRTPGVIALEEGRLVGYASLRRGTLHPTHLYVGVHVHPDARRRGVGAALWEAVTAGVSGSLKTATSAHHPEALRFLERRGLRVSVRTHQPTLDPAVLTGAEVEEWVGAVRARGYDLLPMAALTGPNVRRDLARLHLEVYAHTHRHDPPAAAALAGVDFLGDDLNPAWLWMARRAGQLAGVASIRTTADPAGGELGWFGVTAEHAAEGAALTRALTGLALRAAGADSVREVAAELDSADPNALDLLHALPWHPGRVWLTLVSTPR</sequence>
<dbReference type="Proteomes" id="UP000020492">
    <property type="component" value="Unassembled WGS sequence"/>
</dbReference>
<organism evidence="4 5">
    <name type="scientific">Deinococcus phoenicis</name>
    <dbReference type="NCBI Taxonomy" id="1476583"/>
    <lineage>
        <taxon>Bacteria</taxon>
        <taxon>Thermotogati</taxon>
        <taxon>Deinococcota</taxon>
        <taxon>Deinococci</taxon>
        <taxon>Deinococcales</taxon>
        <taxon>Deinococcaceae</taxon>
        <taxon>Deinococcus</taxon>
    </lineage>
</organism>
<reference evidence="4 5" key="1">
    <citation type="submission" date="2014-03" db="EMBL/GenBank/DDBJ databases">
        <title>Draft genome sequence of Deinococcus phoenicis 1P10ME.</title>
        <authorList>
            <person name="Stepanov V.G."/>
            <person name="Vaishampayan P."/>
            <person name="Venkateswaran K."/>
            <person name="Fox G.E."/>
        </authorList>
    </citation>
    <scope>NUCLEOTIDE SEQUENCE [LARGE SCALE GENOMIC DNA]</scope>
    <source>
        <strain evidence="4 5">1P10ME</strain>
    </source>
</reference>
<dbReference type="InterPro" id="IPR000182">
    <property type="entry name" value="GNAT_dom"/>
</dbReference>
<protein>
    <recommendedName>
        <fullName evidence="3">N-acetyltransferase domain-containing protein</fullName>
    </recommendedName>
</protein>
<keyword evidence="5" id="KW-1185">Reference proteome</keyword>
<dbReference type="EMBL" id="JHAC01000049">
    <property type="protein sequence ID" value="EYB67116.1"/>
    <property type="molecule type" value="Genomic_DNA"/>
</dbReference>
<dbReference type="CDD" id="cd04301">
    <property type="entry name" value="NAT_SF"/>
    <property type="match status" value="1"/>
</dbReference>
<evidence type="ECO:0000313" key="4">
    <source>
        <dbReference type="EMBL" id="EYB67116.1"/>
    </source>
</evidence>
<evidence type="ECO:0000313" key="5">
    <source>
        <dbReference type="Proteomes" id="UP000020492"/>
    </source>
</evidence>
<dbReference type="OrthoDB" id="66864at2"/>
<evidence type="ECO:0000259" key="3">
    <source>
        <dbReference type="PROSITE" id="PS51186"/>
    </source>
</evidence>
<keyword evidence="2" id="KW-0012">Acyltransferase</keyword>
<gene>
    <name evidence="4" type="ORF">DEIPH_ctg051orf0024</name>
</gene>
<dbReference type="eggNOG" id="COG0454">
    <property type="taxonomic scope" value="Bacteria"/>
</dbReference>
<evidence type="ECO:0000256" key="2">
    <source>
        <dbReference type="ARBA" id="ARBA00023315"/>
    </source>
</evidence>
<dbReference type="PROSITE" id="PS51186">
    <property type="entry name" value="GNAT"/>
    <property type="match status" value="1"/>
</dbReference>
<feature type="domain" description="N-acetyltransferase" evidence="3">
    <location>
        <begin position="2"/>
        <end position="138"/>
    </location>
</feature>
<comment type="caution">
    <text evidence="4">The sequence shown here is derived from an EMBL/GenBank/DDBJ whole genome shotgun (WGS) entry which is preliminary data.</text>
</comment>
<dbReference type="AlphaFoldDB" id="A0A016QMB5"/>